<feature type="chain" id="PRO_5031360382" evidence="1">
    <location>
        <begin position="20"/>
        <end position="114"/>
    </location>
</feature>
<proteinExistence type="predicted"/>
<dbReference type="Proteomes" id="UP000886381">
    <property type="component" value="Unassembled WGS sequence"/>
</dbReference>
<name>A0A7V0LTS6_UNCW3</name>
<evidence type="ECO:0000313" key="2">
    <source>
        <dbReference type="EMBL" id="HDL60127.1"/>
    </source>
</evidence>
<accession>A0A7V0LTS6</accession>
<organism evidence="2">
    <name type="scientific">candidate division WOR-3 bacterium</name>
    <dbReference type="NCBI Taxonomy" id="2052148"/>
    <lineage>
        <taxon>Bacteria</taxon>
        <taxon>Bacteria division WOR-3</taxon>
    </lineage>
</organism>
<sequence>MKKLSIIIFILLLTINARSQSPMTVGTFPGDVLGLGLNESSNYSPTGIWDFSGADYTSFGDSVNVDGMIVYSSDNDVYIKFSSNRIQFNTRDGVKLDLQGYGVALGGNFLDLSS</sequence>
<keyword evidence="1" id="KW-0732">Signal</keyword>
<dbReference type="EMBL" id="DRDR01000069">
    <property type="protein sequence ID" value="HDL60127.1"/>
    <property type="molecule type" value="Genomic_DNA"/>
</dbReference>
<dbReference type="AlphaFoldDB" id="A0A7V0LTS6"/>
<gene>
    <name evidence="2" type="ORF">ENH14_01590</name>
</gene>
<protein>
    <submittedName>
        <fullName evidence="2">Uncharacterized protein</fullName>
    </submittedName>
</protein>
<reference evidence="2" key="1">
    <citation type="journal article" date="2020" name="mSystems">
        <title>Genome- and Community-Level Interaction Insights into Carbon Utilization and Element Cycling Functions of Hydrothermarchaeota in Hydrothermal Sediment.</title>
        <authorList>
            <person name="Zhou Z."/>
            <person name="Liu Y."/>
            <person name="Xu W."/>
            <person name="Pan J."/>
            <person name="Luo Z.H."/>
            <person name="Li M."/>
        </authorList>
    </citation>
    <scope>NUCLEOTIDE SEQUENCE [LARGE SCALE GENOMIC DNA]</scope>
    <source>
        <strain evidence="2">HyVt-28</strain>
    </source>
</reference>
<feature type="non-terminal residue" evidence="2">
    <location>
        <position position="114"/>
    </location>
</feature>
<comment type="caution">
    <text evidence="2">The sequence shown here is derived from an EMBL/GenBank/DDBJ whole genome shotgun (WGS) entry which is preliminary data.</text>
</comment>
<evidence type="ECO:0000256" key="1">
    <source>
        <dbReference type="SAM" id="SignalP"/>
    </source>
</evidence>
<feature type="signal peptide" evidence="1">
    <location>
        <begin position="1"/>
        <end position="19"/>
    </location>
</feature>